<dbReference type="CDD" id="cd17319">
    <property type="entry name" value="MFS_ExuT_GudP_like"/>
    <property type="match status" value="1"/>
</dbReference>
<feature type="transmembrane region" description="Helical" evidence="6">
    <location>
        <begin position="349"/>
        <end position="371"/>
    </location>
</feature>
<feature type="transmembrane region" description="Helical" evidence="6">
    <location>
        <begin position="128"/>
        <end position="146"/>
    </location>
</feature>
<proteinExistence type="predicted"/>
<dbReference type="SUPFAM" id="SSF103473">
    <property type="entry name" value="MFS general substrate transporter"/>
    <property type="match status" value="1"/>
</dbReference>
<evidence type="ECO:0000256" key="6">
    <source>
        <dbReference type="SAM" id="Phobius"/>
    </source>
</evidence>
<dbReference type="PROSITE" id="PS50850">
    <property type="entry name" value="MFS"/>
    <property type="match status" value="1"/>
</dbReference>
<dbReference type="GeneID" id="93055449"/>
<feature type="transmembrane region" description="Helical" evidence="6">
    <location>
        <begin position="291"/>
        <end position="312"/>
    </location>
</feature>
<feature type="transmembrane region" description="Helical" evidence="6">
    <location>
        <begin position="418"/>
        <end position="437"/>
    </location>
</feature>
<dbReference type="Gene3D" id="1.20.1250.20">
    <property type="entry name" value="MFS general substrate transporter like domains"/>
    <property type="match status" value="2"/>
</dbReference>
<comment type="subcellular location">
    <subcellularLocation>
        <location evidence="1">Membrane</location>
        <topology evidence="1">Multi-pass membrane protein</topology>
    </subcellularLocation>
</comment>
<evidence type="ECO:0000259" key="7">
    <source>
        <dbReference type="PROSITE" id="PS50850"/>
    </source>
</evidence>
<dbReference type="FunFam" id="1.20.1250.20:FF:000018">
    <property type="entry name" value="MFS transporter permease"/>
    <property type="match status" value="1"/>
</dbReference>
<dbReference type="RefSeq" id="WP_059886266.1">
    <property type="nucleotide sequence ID" value="NZ_CABVPM010000077.1"/>
</dbReference>
<feature type="transmembrane region" description="Helical" evidence="6">
    <location>
        <begin position="101"/>
        <end position="122"/>
    </location>
</feature>
<feature type="transmembrane region" description="Helical" evidence="6">
    <location>
        <begin position="383"/>
        <end position="406"/>
    </location>
</feature>
<dbReference type="InterPro" id="IPR036259">
    <property type="entry name" value="MFS_trans_sf"/>
</dbReference>
<evidence type="ECO:0000256" key="4">
    <source>
        <dbReference type="ARBA" id="ARBA00022989"/>
    </source>
</evidence>
<dbReference type="InterPro" id="IPR020846">
    <property type="entry name" value="MFS_dom"/>
</dbReference>
<dbReference type="EMBL" id="VZOK01000061">
    <property type="protein sequence ID" value="KAB0633803.1"/>
    <property type="molecule type" value="Genomic_DNA"/>
</dbReference>
<feature type="transmembrane region" description="Helical" evidence="6">
    <location>
        <begin position="189"/>
        <end position="211"/>
    </location>
</feature>
<dbReference type="AlphaFoldDB" id="A0A3N7WC53"/>
<feature type="transmembrane region" description="Helical" evidence="6">
    <location>
        <begin position="30"/>
        <end position="53"/>
    </location>
</feature>
<evidence type="ECO:0000313" key="9">
    <source>
        <dbReference type="Proteomes" id="UP000473470"/>
    </source>
</evidence>
<organism evidence="8 9">
    <name type="scientific">Burkholderia stagnalis</name>
    <dbReference type="NCBI Taxonomy" id="1503054"/>
    <lineage>
        <taxon>Bacteria</taxon>
        <taxon>Pseudomonadati</taxon>
        <taxon>Pseudomonadota</taxon>
        <taxon>Betaproteobacteria</taxon>
        <taxon>Burkholderiales</taxon>
        <taxon>Burkholderiaceae</taxon>
        <taxon>Burkholderia</taxon>
        <taxon>Burkholderia cepacia complex</taxon>
    </lineage>
</organism>
<dbReference type="InterPro" id="IPR011701">
    <property type="entry name" value="MFS"/>
</dbReference>
<dbReference type="PANTHER" id="PTHR43791">
    <property type="entry name" value="PERMEASE-RELATED"/>
    <property type="match status" value="1"/>
</dbReference>
<dbReference type="PANTHER" id="PTHR43791:SF36">
    <property type="entry name" value="TRANSPORTER, PUTATIVE (AFU_ORTHOLOGUE AFUA_6G08340)-RELATED"/>
    <property type="match status" value="1"/>
</dbReference>
<dbReference type="GO" id="GO:0016020">
    <property type="term" value="C:membrane"/>
    <property type="evidence" value="ECO:0007669"/>
    <property type="project" value="UniProtKB-SubCell"/>
</dbReference>
<dbReference type="GO" id="GO:0022857">
    <property type="term" value="F:transmembrane transporter activity"/>
    <property type="evidence" value="ECO:0007669"/>
    <property type="project" value="InterPro"/>
</dbReference>
<feature type="transmembrane region" description="Helical" evidence="6">
    <location>
        <begin position="257"/>
        <end position="279"/>
    </location>
</feature>
<keyword evidence="4 6" id="KW-1133">Transmembrane helix</keyword>
<evidence type="ECO:0000313" key="8">
    <source>
        <dbReference type="EMBL" id="KAB0633803.1"/>
    </source>
</evidence>
<sequence length="444" mass="48697">MSEQVLAQSGSATYRPTIDRALFRKMTWRIMPWLFLGWVMNWIDRINIGFAHLGFKDEFAISEAQFGVMVGVYAIGYLLLEVPSNMLMERIGARKTMSRIMLLWGLITVATGFAQNATQLIWMRALLGAAEAGFFPGVILYLSYWFPAAYRARVTARFILANAVSGMLGGPIAGWILSHMGNVGGLRAWQWLFILEGLPPMVLAVMLFFMLSDRPSEAKWLTDYEKASINAALEADRRIQQNIRHAGFWGALKDKRVYLLAIAFCLAIMVAGNVVNVWAPTILRGAGVTNIGNLGWLSALPYLVGVFFMFFVTRLSDARRERRWHFALPVLISAFGIAMLPQAANDATLAVLVLVVSTAGYLGATAMYWTIPTFYLSESARAGGIAFINTLGQLGALGTPVFIGWIRTHSGSMSTGLYIVAGLVALGALTIIATLPASMTRDGA</sequence>
<evidence type="ECO:0000256" key="2">
    <source>
        <dbReference type="ARBA" id="ARBA00022448"/>
    </source>
</evidence>
<feature type="transmembrane region" description="Helical" evidence="6">
    <location>
        <begin position="158"/>
        <end position="177"/>
    </location>
</feature>
<keyword evidence="5 6" id="KW-0472">Membrane</keyword>
<accession>A0A3N7WC53</accession>
<protein>
    <submittedName>
        <fullName evidence="8">MFS transporter</fullName>
    </submittedName>
</protein>
<feature type="domain" description="Major facilitator superfamily (MFS) profile" evidence="7">
    <location>
        <begin position="30"/>
        <end position="439"/>
    </location>
</feature>
<evidence type="ECO:0000256" key="1">
    <source>
        <dbReference type="ARBA" id="ARBA00004141"/>
    </source>
</evidence>
<comment type="caution">
    <text evidence="8">The sequence shown here is derived from an EMBL/GenBank/DDBJ whole genome shotgun (WGS) entry which is preliminary data.</text>
</comment>
<feature type="transmembrane region" description="Helical" evidence="6">
    <location>
        <begin position="59"/>
        <end position="80"/>
    </location>
</feature>
<reference evidence="8 9" key="1">
    <citation type="submission" date="2019-09" db="EMBL/GenBank/DDBJ databases">
        <title>Draft genome sequences of 48 bacterial type strains from the CCUG.</title>
        <authorList>
            <person name="Tunovic T."/>
            <person name="Pineiro-Iglesias B."/>
            <person name="Unosson C."/>
            <person name="Inganas E."/>
            <person name="Ohlen M."/>
            <person name="Cardew S."/>
            <person name="Jensie-Markopoulos S."/>
            <person name="Salva-Serra F."/>
            <person name="Jaen-Luchoro D."/>
            <person name="Karlsson R."/>
            <person name="Svensson-Stadler L."/>
            <person name="Chun J."/>
            <person name="Moore E."/>
        </authorList>
    </citation>
    <scope>NUCLEOTIDE SEQUENCE [LARGE SCALE GENOMIC DNA]</scope>
    <source>
        <strain evidence="8 9">CCUG 65686</strain>
    </source>
</reference>
<evidence type="ECO:0000256" key="5">
    <source>
        <dbReference type="ARBA" id="ARBA00023136"/>
    </source>
</evidence>
<evidence type="ECO:0000256" key="3">
    <source>
        <dbReference type="ARBA" id="ARBA00022692"/>
    </source>
</evidence>
<dbReference type="Pfam" id="PF07690">
    <property type="entry name" value="MFS_1"/>
    <property type="match status" value="1"/>
</dbReference>
<feature type="transmembrane region" description="Helical" evidence="6">
    <location>
        <begin position="324"/>
        <end position="343"/>
    </location>
</feature>
<name>A0A3N7WC53_9BURK</name>
<keyword evidence="2" id="KW-0813">Transport</keyword>
<keyword evidence="3 6" id="KW-0812">Transmembrane</keyword>
<dbReference type="Proteomes" id="UP000473470">
    <property type="component" value="Unassembled WGS sequence"/>
</dbReference>
<gene>
    <name evidence="8" type="ORF">F7R25_28775</name>
</gene>